<dbReference type="OrthoDB" id="9800547at2"/>
<dbReference type="InterPro" id="IPR015813">
    <property type="entry name" value="Pyrv/PenolPyrv_kinase-like_dom"/>
</dbReference>
<comment type="similarity">
    <text evidence="2">Belongs to the HpcH/HpaI aldolase family.</text>
</comment>
<proteinExistence type="inferred from homology"/>
<evidence type="ECO:0000256" key="1">
    <source>
        <dbReference type="ARBA" id="ARBA00001946"/>
    </source>
</evidence>
<evidence type="ECO:0000256" key="4">
    <source>
        <dbReference type="ARBA" id="ARBA00022842"/>
    </source>
</evidence>
<dbReference type="Gene3D" id="3.20.20.60">
    <property type="entry name" value="Phosphoenolpyruvate-binding domains"/>
    <property type="match status" value="1"/>
</dbReference>
<dbReference type="GO" id="GO:0000287">
    <property type="term" value="F:magnesium ion binding"/>
    <property type="evidence" value="ECO:0007669"/>
    <property type="project" value="TreeGrafter"/>
</dbReference>
<keyword evidence="9" id="KW-1185">Reference proteome</keyword>
<reference evidence="9" key="1">
    <citation type="submission" date="2016-10" db="EMBL/GenBank/DDBJ databases">
        <authorList>
            <person name="Varghese N."/>
            <person name="Submissions S."/>
        </authorList>
    </citation>
    <scope>NUCLEOTIDE SEQUENCE [LARGE SCALE GENOMIC DNA]</scope>
    <source>
        <strain evidence="9">DSM 100420</strain>
    </source>
</reference>
<dbReference type="SUPFAM" id="SSF51621">
    <property type="entry name" value="Phosphoenolpyruvate/pyruvate domain"/>
    <property type="match status" value="1"/>
</dbReference>
<name>A0A1H3U9T0_9RHOB</name>
<evidence type="ECO:0000256" key="6">
    <source>
        <dbReference type="PIRSR" id="PIRSR015582-2"/>
    </source>
</evidence>
<organism evidence="8 9">
    <name type="scientific">Jannaschia faecimaris</name>
    <dbReference type="NCBI Taxonomy" id="1244108"/>
    <lineage>
        <taxon>Bacteria</taxon>
        <taxon>Pseudomonadati</taxon>
        <taxon>Pseudomonadota</taxon>
        <taxon>Alphaproteobacteria</taxon>
        <taxon>Rhodobacterales</taxon>
        <taxon>Roseobacteraceae</taxon>
        <taxon>Jannaschia</taxon>
    </lineage>
</organism>
<evidence type="ECO:0000313" key="9">
    <source>
        <dbReference type="Proteomes" id="UP000198914"/>
    </source>
</evidence>
<evidence type="ECO:0000256" key="5">
    <source>
        <dbReference type="PIRSR" id="PIRSR015582-1"/>
    </source>
</evidence>
<dbReference type="PIRSF" id="PIRSF015582">
    <property type="entry name" value="Cit_lyase_B"/>
    <property type="match status" value="1"/>
</dbReference>
<dbReference type="GO" id="GO:0006107">
    <property type="term" value="P:oxaloacetate metabolic process"/>
    <property type="evidence" value="ECO:0007669"/>
    <property type="project" value="TreeGrafter"/>
</dbReference>
<evidence type="ECO:0000256" key="3">
    <source>
        <dbReference type="ARBA" id="ARBA00022723"/>
    </source>
</evidence>
<dbReference type="EMBL" id="FNPX01000027">
    <property type="protein sequence ID" value="SDZ59223.1"/>
    <property type="molecule type" value="Genomic_DNA"/>
</dbReference>
<feature type="binding site" evidence="6">
    <location>
        <position position="125"/>
    </location>
    <ligand>
        <name>Mg(2+)</name>
        <dbReference type="ChEBI" id="CHEBI:18420"/>
    </ligand>
</feature>
<comment type="cofactor">
    <cofactor evidence="1">
        <name>Mg(2+)</name>
        <dbReference type="ChEBI" id="CHEBI:18420"/>
    </cofactor>
</comment>
<feature type="domain" description="HpcH/HpaI aldolase/citrate lyase" evidence="7">
    <location>
        <begin position="6"/>
        <end position="218"/>
    </location>
</feature>
<dbReference type="STRING" id="1244108.SAMN05444004_1272"/>
<protein>
    <submittedName>
        <fullName evidence="8">Citrate lyase subunit beta / citryl-CoA lyase/(S)-citramalyl-CoA lyase</fullName>
    </submittedName>
</protein>
<feature type="binding site" evidence="5">
    <location>
        <position position="67"/>
    </location>
    <ligand>
        <name>substrate</name>
    </ligand>
</feature>
<dbReference type="AlphaFoldDB" id="A0A1H3U9T0"/>
<keyword evidence="8" id="KW-0456">Lyase</keyword>
<dbReference type="PANTHER" id="PTHR32308:SF0">
    <property type="entry name" value="HPCH_HPAI ALDOLASE_CITRATE LYASE DOMAIN-CONTAINING PROTEIN"/>
    <property type="match status" value="1"/>
</dbReference>
<dbReference type="GO" id="GO:0016829">
    <property type="term" value="F:lyase activity"/>
    <property type="evidence" value="ECO:0007669"/>
    <property type="project" value="UniProtKB-KW"/>
</dbReference>
<gene>
    <name evidence="8" type="ORF">SAMN05444004_1272</name>
</gene>
<dbReference type="PANTHER" id="PTHR32308">
    <property type="entry name" value="LYASE BETA SUBUNIT, PUTATIVE (AFU_ORTHOLOGUE AFUA_4G13030)-RELATED"/>
    <property type="match status" value="1"/>
</dbReference>
<evidence type="ECO:0000256" key="2">
    <source>
        <dbReference type="ARBA" id="ARBA00005568"/>
    </source>
</evidence>
<dbReference type="InterPro" id="IPR005000">
    <property type="entry name" value="Aldolase/citrate-lyase_domain"/>
</dbReference>
<dbReference type="RefSeq" id="WP_092647848.1">
    <property type="nucleotide sequence ID" value="NZ_FNPX01000027.1"/>
</dbReference>
<feature type="binding site" evidence="5">
    <location>
        <position position="125"/>
    </location>
    <ligand>
        <name>substrate</name>
    </ligand>
</feature>
<dbReference type="Pfam" id="PF03328">
    <property type="entry name" value="HpcH_HpaI"/>
    <property type="match status" value="1"/>
</dbReference>
<evidence type="ECO:0000313" key="8">
    <source>
        <dbReference type="EMBL" id="SDZ59223.1"/>
    </source>
</evidence>
<dbReference type="InterPro" id="IPR040442">
    <property type="entry name" value="Pyrv_kinase-like_dom_sf"/>
</dbReference>
<keyword evidence="3 6" id="KW-0479">Metal-binding</keyword>
<accession>A0A1H3U9T0</accession>
<dbReference type="InterPro" id="IPR011206">
    <property type="entry name" value="Citrate_lyase_beta/mcl1/mcl2"/>
</dbReference>
<evidence type="ECO:0000259" key="7">
    <source>
        <dbReference type="Pfam" id="PF03328"/>
    </source>
</evidence>
<sequence>MTVVMRSLLFTPANRPQAFDKALAIGADCVCLDLEDAVPPDAKDGARAPAIAFLTGAGGAGATRALRINALSSAAGARDLAGLADAAPRAGLVMLPKVTSAAELRMVASILDEVNSETGLIALVETADGLSAVEEIARASPRLRALVFGGVDLSAELGAAPGSDTMRMARARIVHAARAGGCDVLDVPELDFRNAEKVDTAAADAAANGFTGKAAIHPSNIATINAAFTPTADEIARAQAAVAAFEAAPSGLVVIDGKLIEAPVIKGMRKLLAIAKAAGVL</sequence>
<feature type="binding site" evidence="6">
    <location>
        <position position="152"/>
    </location>
    <ligand>
        <name>Mg(2+)</name>
        <dbReference type="ChEBI" id="CHEBI:18420"/>
    </ligand>
</feature>
<dbReference type="Proteomes" id="UP000198914">
    <property type="component" value="Unassembled WGS sequence"/>
</dbReference>
<keyword evidence="4 6" id="KW-0460">Magnesium</keyword>